<keyword evidence="2" id="KW-1185">Reference proteome</keyword>
<dbReference type="AlphaFoldDB" id="A0A1N7SNT9"/>
<organism evidence="1 2">
    <name type="scientific">Paraburkholderia ribeironis</name>
    <dbReference type="NCBI Taxonomy" id="1247936"/>
    <lineage>
        <taxon>Bacteria</taxon>
        <taxon>Pseudomonadati</taxon>
        <taxon>Pseudomonadota</taxon>
        <taxon>Betaproteobacteria</taxon>
        <taxon>Burkholderiales</taxon>
        <taxon>Burkholderiaceae</taxon>
        <taxon>Paraburkholderia</taxon>
    </lineage>
</organism>
<name>A0A1N7SNT9_9BURK</name>
<proteinExistence type="predicted"/>
<evidence type="ECO:0000313" key="1">
    <source>
        <dbReference type="EMBL" id="SIT49093.1"/>
    </source>
</evidence>
<reference evidence="1 2" key="1">
    <citation type="submission" date="2016-12" db="EMBL/GenBank/DDBJ databases">
        <authorList>
            <person name="Song W.-J."/>
            <person name="Kurnit D.M."/>
        </authorList>
    </citation>
    <scope>NUCLEOTIDE SEQUENCE [LARGE SCALE GENOMIC DNA]</scope>
    <source>
        <strain evidence="1 2">STM7296</strain>
    </source>
</reference>
<accession>A0A1N7SNT9</accession>
<protein>
    <submittedName>
        <fullName evidence="1">Uncharacterized protein</fullName>
    </submittedName>
</protein>
<sequence>MHGPSSAGKSSAVALTVVALVRQPITFLTSAPRRWQASDFTETGDVLATGVDRFAAVREGTGRVGSYFSH</sequence>
<dbReference type="Proteomes" id="UP000187012">
    <property type="component" value="Unassembled WGS sequence"/>
</dbReference>
<evidence type="ECO:0000313" key="2">
    <source>
        <dbReference type="Proteomes" id="UP000187012"/>
    </source>
</evidence>
<gene>
    <name evidence="1" type="ORF">BN2475_1250025</name>
</gene>
<dbReference type="EMBL" id="CYGX02000125">
    <property type="protein sequence ID" value="SIT49093.1"/>
    <property type="molecule type" value="Genomic_DNA"/>
</dbReference>